<dbReference type="EMBL" id="JABEXW010000365">
    <property type="protein sequence ID" value="KAF4965205.1"/>
    <property type="molecule type" value="Genomic_DNA"/>
</dbReference>
<accession>A0A8H4TW50</accession>
<evidence type="ECO:0000256" key="1">
    <source>
        <dbReference type="SAM" id="MobiDB-lite"/>
    </source>
</evidence>
<evidence type="ECO:0000313" key="2">
    <source>
        <dbReference type="EMBL" id="KAF4965205.1"/>
    </source>
</evidence>
<protein>
    <submittedName>
        <fullName evidence="2">Uncharacterized protein</fullName>
    </submittedName>
</protein>
<keyword evidence="3" id="KW-1185">Reference proteome</keyword>
<evidence type="ECO:0000313" key="3">
    <source>
        <dbReference type="Proteomes" id="UP000622797"/>
    </source>
</evidence>
<dbReference type="OrthoDB" id="4169865at2759"/>
<dbReference type="Proteomes" id="UP000622797">
    <property type="component" value="Unassembled WGS sequence"/>
</dbReference>
<gene>
    <name evidence="2" type="ORF">FSARC_6967</name>
</gene>
<feature type="region of interest" description="Disordered" evidence="1">
    <location>
        <begin position="171"/>
        <end position="196"/>
    </location>
</feature>
<comment type="caution">
    <text evidence="2">The sequence shown here is derived from an EMBL/GenBank/DDBJ whole genome shotgun (WGS) entry which is preliminary data.</text>
</comment>
<organism evidence="2 3">
    <name type="scientific">Fusarium sarcochroum</name>
    <dbReference type="NCBI Taxonomy" id="1208366"/>
    <lineage>
        <taxon>Eukaryota</taxon>
        <taxon>Fungi</taxon>
        <taxon>Dikarya</taxon>
        <taxon>Ascomycota</taxon>
        <taxon>Pezizomycotina</taxon>
        <taxon>Sordariomycetes</taxon>
        <taxon>Hypocreomycetidae</taxon>
        <taxon>Hypocreales</taxon>
        <taxon>Nectriaceae</taxon>
        <taxon>Fusarium</taxon>
        <taxon>Fusarium lateritium species complex</taxon>
    </lineage>
</organism>
<reference evidence="2" key="1">
    <citation type="journal article" date="2020" name="BMC Genomics">
        <title>Correction to: Identification and distribution of gene clusters required for synthesis of sphingolipid metabolism inhibitors in diverse species of the filamentous fungus Fusarium.</title>
        <authorList>
            <person name="Kim H.S."/>
            <person name="Lohmar J.M."/>
            <person name="Busman M."/>
            <person name="Brown D.W."/>
            <person name="Naumann T.A."/>
            <person name="Divon H.H."/>
            <person name="Lysoe E."/>
            <person name="Uhlig S."/>
            <person name="Proctor R.H."/>
        </authorList>
    </citation>
    <scope>NUCLEOTIDE SEQUENCE</scope>
    <source>
        <strain evidence="2">NRRL 20472</strain>
    </source>
</reference>
<name>A0A8H4TW50_9HYPO</name>
<reference evidence="2" key="2">
    <citation type="submission" date="2020-05" db="EMBL/GenBank/DDBJ databases">
        <authorList>
            <person name="Kim H.-S."/>
            <person name="Proctor R.H."/>
            <person name="Brown D.W."/>
        </authorList>
    </citation>
    <scope>NUCLEOTIDE SEQUENCE</scope>
    <source>
        <strain evidence="2">NRRL 20472</strain>
    </source>
</reference>
<sequence>MLPQLPVPQPLDDPSSIALIRTCTLSSHSSVLAAPDREQISNLKKDDEPLNGGSLEFSPACMIDGEPTSSKLGVSYSGGDSSTEADHHRTVTLLESLIGFFKSKDNYDENFLFVYPNNRREHTSGISVDMSGDLAAVQKSAFAWSKCSCGVISQMTKTGFLPGVQMNGLDSDTSMSDMGSPVTPTRFLTSTSSLHH</sequence>
<dbReference type="AlphaFoldDB" id="A0A8H4TW50"/>
<proteinExistence type="predicted"/>